<proteinExistence type="inferred from homology"/>
<keyword evidence="5 7" id="KW-1133">Transmembrane helix</keyword>
<organism evidence="10">
    <name type="scientific">marine metagenome</name>
    <dbReference type="NCBI Taxonomy" id="408172"/>
    <lineage>
        <taxon>unclassified sequences</taxon>
        <taxon>metagenomes</taxon>
        <taxon>ecological metagenomes</taxon>
    </lineage>
</organism>
<dbReference type="EMBL" id="UINC01012122">
    <property type="protein sequence ID" value="SVA53112.1"/>
    <property type="molecule type" value="Genomic_DNA"/>
</dbReference>
<dbReference type="AlphaFoldDB" id="A0A381WKZ6"/>
<dbReference type="InterPro" id="IPR009613">
    <property type="entry name" value="LMF"/>
</dbReference>
<feature type="transmembrane region" description="Helical" evidence="7">
    <location>
        <begin position="331"/>
        <end position="350"/>
    </location>
</feature>
<reference evidence="10" key="1">
    <citation type="submission" date="2018-05" db="EMBL/GenBank/DDBJ databases">
        <authorList>
            <person name="Lanie J.A."/>
            <person name="Ng W.-L."/>
            <person name="Kazmierczak K.M."/>
            <person name="Andrzejewski T.M."/>
            <person name="Davidsen T.M."/>
            <person name="Wayne K.J."/>
            <person name="Tettelin H."/>
            <person name="Glass J.I."/>
            <person name="Rusch D."/>
            <person name="Podicherti R."/>
            <person name="Tsui H.-C.T."/>
            <person name="Winkler M.E."/>
        </authorList>
    </citation>
    <scope>NUCLEOTIDE SEQUENCE</scope>
</reference>
<feature type="domain" description="Lipase maturation factor 1/2 N-terminal" evidence="8">
    <location>
        <begin position="140"/>
        <end position="299"/>
    </location>
</feature>
<evidence type="ECO:0000256" key="3">
    <source>
        <dbReference type="ARBA" id="ARBA00022692"/>
    </source>
</evidence>
<feature type="transmembrane region" description="Helical" evidence="7">
    <location>
        <begin position="119"/>
        <end position="139"/>
    </location>
</feature>
<comment type="similarity">
    <text evidence="2">Belongs to the lipase maturation factor family.</text>
</comment>
<evidence type="ECO:0000256" key="7">
    <source>
        <dbReference type="SAM" id="Phobius"/>
    </source>
</evidence>
<evidence type="ECO:0000256" key="4">
    <source>
        <dbReference type="ARBA" id="ARBA00022824"/>
    </source>
</evidence>
<evidence type="ECO:0000256" key="2">
    <source>
        <dbReference type="ARBA" id="ARBA00005512"/>
    </source>
</evidence>
<feature type="transmembrane region" description="Helical" evidence="7">
    <location>
        <begin position="236"/>
        <end position="254"/>
    </location>
</feature>
<comment type="subcellular location">
    <subcellularLocation>
        <location evidence="1">Endoplasmic reticulum membrane</location>
        <topology evidence="1">Multi-pass membrane protein</topology>
    </subcellularLocation>
</comment>
<evidence type="ECO:0000259" key="9">
    <source>
        <dbReference type="Pfam" id="PF25179"/>
    </source>
</evidence>
<gene>
    <name evidence="10" type="ORF">METZ01_LOCUS105966</name>
</gene>
<evidence type="ECO:0008006" key="11">
    <source>
        <dbReference type="Google" id="ProtNLM"/>
    </source>
</evidence>
<feature type="non-terminal residue" evidence="10">
    <location>
        <position position="490"/>
    </location>
</feature>
<dbReference type="InterPro" id="IPR057434">
    <property type="entry name" value="LMF1/2_N"/>
</dbReference>
<dbReference type="PANTHER" id="PTHR14463">
    <property type="entry name" value="LIPASE MATURATION FACTOR"/>
    <property type="match status" value="1"/>
</dbReference>
<protein>
    <recommendedName>
        <fullName evidence="11">Lipase maturation factor family protein</fullName>
    </recommendedName>
</protein>
<dbReference type="GO" id="GO:0051604">
    <property type="term" value="P:protein maturation"/>
    <property type="evidence" value="ECO:0007669"/>
    <property type="project" value="InterPro"/>
</dbReference>
<feature type="domain" description="Lipase maturation factor 1/2 C-terminal" evidence="9">
    <location>
        <begin position="378"/>
        <end position="490"/>
    </location>
</feature>
<evidence type="ECO:0000256" key="1">
    <source>
        <dbReference type="ARBA" id="ARBA00004477"/>
    </source>
</evidence>
<evidence type="ECO:0000256" key="6">
    <source>
        <dbReference type="ARBA" id="ARBA00023136"/>
    </source>
</evidence>
<accession>A0A381WKZ6</accession>
<dbReference type="GO" id="GO:0005789">
    <property type="term" value="C:endoplasmic reticulum membrane"/>
    <property type="evidence" value="ECO:0007669"/>
    <property type="project" value="UniProtKB-SubCell"/>
</dbReference>
<dbReference type="Pfam" id="PF25179">
    <property type="entry name" value="LMF1_C"/>
    <property type="match status" value="1"/>
</dbReference>
<feature type="transmembrane region" description="Helical" evidence="7">
    <location>
        <begin position="95"/>
        <end position="112"/>
    </location>
</feature>
<feature type="transmembrane region" description="Helical" evidence="7">
    <location>
        <begin position="266"/>
        <end position="294"/>
    </location>
</feature>
<dbReference type="Pfam" id="PF06762">
    <property type="entry name" value="LMF1"/>
    <property type="match status" value="1"/>
</dbReference>
<evidence type="ECO:0000259" key="8">
    <source>
        <dbReference type="Pfam" id="PF06762"/>
    </source>
</evidence>
<name>A0A381WKZ6_9ZZZZ</name>
<keyword evidence="3 7" id="KW-0812">Transmembrane</keyword>
<keyword evidence="6 7" id="KW-0472">Membrane</keyword>
<sequence>MVSKRKIRFLSTLTRWLGKTNANSPTYFISRWLFLRTLGLIYFIAFLSLWVQIDGLVGSNGILPTKDYLSTIQDNFGNERYWLWPTIFWLNGSDSALHFVCGIGLCLSVLLISNCWAPIVLFCLWLCYLSLVVAGQDFLSFQWDILLLETGFLAIFLAPFQNTPKLFCDSPPSAAVLWLHRWLLFRLMFASGYVKLNSGDETWKKLTALNYHYQTQPLPTSIGWYIHHLPEWFQKFSVSIMFGIELFIPFCMFLPRRCRAFAGFTLILLQILIALTGNYCFFNLLTISLCFLLFADLDLRRILPQKLTSRFPNSMRKVEVRTKTSGKFQFYYRRMMITTLVVFVLIISCIRMSGMLFRYERLPPFALRILRWSAPFHIVNGYGLFANMTKSRPEIILEGSNDGKKWQAYQFRWKPGNLDRPPRTVAPHQPRLDWQMWFAALSDYRRTPWFGKFVEKLLLGSPEVLDLLLENPFSDKPPRYIRAKLYDYKF</sequence>
<dbReference type="InterPro" id="IPR057433">
    <property type="entry name" value="LMF1/2_C"/>
</dbReference>
<keyword evidence="4" id="KW-0256">Endoplasmic reticulum</keyword>
<feature type="transmembrane region" description="Helical" evidence="7">
    <location>
        <begin position="33"/>
        <end position="53"/>
    </location>
</feature>
<evidence type="ECO:0000256" key="5">
    <source>
        <dbReference type="ARBA" id="ARBA00022989"/>
    </source>
</evidence>
<evidence type="ECO:0000313" key="10">
    <source>
        <dbReference type="EMBL" id="SVA53112.1"/>
    </source>
</evidence>